<protein>
    <submittedName>
        <fullName evidence="1">Uncharacterized protein</fullName>
    </submittedName>
</protein>
<organism evidence="1 2">
    <name type="scientific">Pacificimonas flava</name>
    <dbReference type="NCBI Taxonomy" id="1234595"/>
    <lineage>
        <taxon>Bacteria</taxon>
        <taxon>Pseudomonadati</taxon>
        <taxon>Pseudomonadota</taxon>
        <taxon>Alphaproteobacteria</taxon>
        <taxon>Sphingomonadales</taxon>
        <taxon>Sphingosinicellaceae</taxon>
        <taxon>Pacificimonas</taxon>
    </lineage>
</organism>
<accession>M2T9K4</accession>
<dbReference type="EMBL" id="AMRV01000003">
    <property type="protein sequence ID" value="EMD83259.1"/>
    <property type="molecule type" value="Genomic_DNA"/>
</dbReference>
<name>M2T9K4_9SPHN</name>
<proteinExistence type="predicted"/>
<evidence type="ECO:0000313" key="2">
    <source>
        <dbReference type="Proteomes" id="UP000011717"/>
    </source>
</evidence>
<dbReference type="Gene3D" id="3.10.290.10">
    <property type="entry name" value="RNA-binding S4 domain"/>
    <property type="match status" value="1"/>
</dbReference>
<dbReference type="Proteomes" id="UP000011717">
    <property type="component" value="Unassembled WGS sequence"/>
</dbReference>
<keyword evidence="2" id="KW-1185">Reference proteome</keyword>
<comment type="caution">
    <text evidence="1">The sequence shown here is derived from an EMBL/GenBank/DDBJ whole genome shotgun (WGS) entry which is preliminary data.</text>
</comment>
<gene>
    <name evidence="1" type="ORF">C725_1160</name>
</gene>
<dbReference type="AlphaFoldDB" id="M2T9K4"/>
<dbReference type="GO" id="GO:0003723">
    <property type="term" value="F:RNA binding"/>
    <property type="evidence" value="ECO:0007669"/>
    <property type="project" value="InterPro"/>
</dbReference>
<evidence type="ECO:0000313" key="1">
    <source>
        <dbReference type="EMBL" id="EMD83259.1"/>
    </source>
</evidence>
<dbReference type="InterPro" id="IPR036986">
    <property type="entry name" value="S4_RNA-bd_sf"/>
</dbReference>
<reference evidence="1 2" key="1">
    <citation type="journal article" date="2013" name="Genome Announc.">
        <title>Draft Genome Sequence of Strain JLT2015T, Belonging to the Family Sphingomonadaceae of the Alphaproteobacteria.</title>
        <authorList>
            <person name="Tang K."/>
            <person name="Liu K."/>
            <person name="Li S."/>
            <person name="Jiao N."/>
        </authorList>
    </citation>
    <scope>NUCLEOTIDE SEQUENCE [LARGE SCALE GENOMIC DNA]</scope>
    <source>
        <strain evidence="1 2">JLT2015</strain>
    </source>
</reference>
<sequence length="43" mass="4739">MRPGNVVAFTRAGAVRIVRVEALAQRRGPFASARLLYSDLSEH</sequence>